<name>A0AAN9HN67_CROPI</name>
<feature type="compositionally biased region" description="Low complexity" evidence="1">
    <location>
        <begin position="7"/>
        <end position="28"/>
    </location>
</feature>
<evidence type="ECO:0000313" key="3">
    <source>
        <dbReference type="EMBL" id="KAK7242999.1"/>
    </source>
</evidence>
<dbReference type="InterPro" id="IPR001810">
    <property type="entry name" value="F-box_dom"/>
</dbReference>
<dbReference type="GO" id="GO:0019005">
    <property type="term" value="C:SCF ubiquitin ligase complex"/>
    <property type="evidence" value="ECO:0007669"/>
    <property type="project" value="TreeGrafter"/>
</dbReference>
<sequence>MNPLLHSSSPSSKRPCPSSSSLENPNNSSRVENVLRSFLSLSELPSLSLHHSFDNLLLHHDDDDDANAIINRAITMGTMLLHAAEYSSRKRASNHNSLSWPLPPDLTIKVFSMLDTQSLCYASATCSLFNKCAKDPMCYANLDLTTLVPKVNNAVVATMIQRAGKALRSLKLGVVHGASALPGSCQPFVYCMRNAVVDVSNFSWNDKRSRQGRESSILTRCCLSPLSGDGGATGALLRKLHLYNIERMDNASLGVALSACPSLLDLEIVGLHVELRTTLISVSSCCHLIERLFFESSKTGRDDSLKMQTCSELVHSCPNITSLSLRGFKLHDFKVRTLVKGFQKLKYVDFSTSYSITGSFLRNLGSSNGGNLLEVLILRDCMHLKEIEVARFLTAIIAGDFKLLVHLDISNREGLASEADWYNRCFNCSVMPVQQVLEARPNLHLVAEYPLADGSYMEAFDTDMNSDISLPSQLSSHTSDGSSIFLSTSESSYSSDHGSGNEDGEDASYLIFEQSSDEVEFLAP</sequence>
<organism evidence="3 4">
    <name type="scientific">Crotalaria pallida</name>
    <name type="common">Smooth rattlebox</name>
    <name type="synonym">Crotalaria striata</name>
    <dbReference type="NCBI Taxonomy" id="3830"/>
    <lineage>
        <taxon>Eukaryota</taxon>
        <taxon>Viridiplantae</taxon>
        <taxon>Streptophyta</taxon>
        <taxon>Embryophyta</taxon>
        <taxon>Tracheophyta</taxon>
        <taxon>Spermatophyta</taxon>
        <taxon>Magnoliopsida</taxon>
        <taxon>eudicotyledons</taxon>
        <taxon>Gunneridae</taxon>
        <taxon>Pentapetalae</taxon>
        <taxon>rosids</taxon>
        <taxon>fabids</taxon>
        <taxon>Fabales</taxon>
        <taxon>Fabaceae</taxon>
        <taxon>Papilionoideae</taxon>
        <taxon>50 kb inversion clade</taxon>
        <taxon>genistoids sensu lato</taxon>
        <taxon>core genistoids</taxon>
        <taxon>Crotalarieae</taxon>
        <taxon>Crotalaria</taxon>
    </lineage>
</organism>
<comment type="caution">
    <text evidence="3">The sequence shown here is derived from an EMBL/GenBank/DDBJ whole genome shotgun (WGS) entry which is preliminary data.</text>
</comment>
<gene>
    <name evidence="3" type="ORF">RIF29_37781</name>
</gene>
<feature type="region of interest" description="Disordered" evidence="1">
    <location>
        <begin position="481"/>
        <end position="509"/>
    </location>
</feature>
<accession>A0AAN9HN67</accession>
<feature type="domain" description="F-box" evidence="2">
    <location>
        <begin position="102"/>
        <end position="144"/>
    </location>
</feature>
<reference evidence="3 4" key="1">
    <citation type="submission" date="2024-01" db="EMBL/GenBank/DDBJ databases">
        <title>The genomes of 5 underutilized Papilionoideae crops provide insights into root nodulation and disease resistanc.</title>
        <authorList>
            <person name="Yuan L."/>
        </authorList>
    </citation>
    <scope>NUCLEOTIDE SEQUENCE [LARGE SCALE GENOMIC DNA]</scope>
    <source>
        <strain evidence="3">ZHUSHIDOU_FW_LH</strain>
        <tissue evidence="3">Leaf</tissue>
    </source>
</reference>
<feature type="compositionally biased region" description="Low complexity" evidence="1">
    <location>
        <begin position="482"/>
        <end position="498"/>
    </location>
</feature>
<keyword evidence="4" id="KW-1185">Reference proteome</keyword>
<dbReference type="Pfam" id="PF12937">
    <property type="entry name" value="F-box-like"/>
    <property type="match status" value="1"/>
</dbReference>
<dbReference type="InterPro" id="IPR032675">
    <property type="entry name" value="LRR_dom_sf"/>
</dbReference>
<dbReference type="SUPFAM" id="SSF81383">
    <property type="entry name" value="F-box domain"/>
    <property type="match status" value="1"/>
</dbReference>
<dbReference type="PANTHER" id="PTHR16134:SF73">
    <property type="entry name" value="F-BOX DOMAIN-CONTAINING PROTEIN"/>
    <property type="match status" value="1"/>
</dbReference>
<dbReference type="GO" id="GO:0031146">
    <property type="term" value="P:SCF-dependent proteasomal ubiquitin-dependent protein catabolic process"/>
    <property type="evidence" value="ECO:0007669"/>
    <property type="project" value="TreeGrafter"/>
</dbReference>
<dbReference type="FunFam" id="3.80.10.10:FF:001044">
    <property type="entry name" value="F-box protein isoform A"/>
    <property type="match status" value="1"/>
</dbReference>
<dbReference type="Gene3D" id="3.80.10.10">
    <property type="entry name" value="Ribonuclease Inhibitor"/>
    <property type="match status" value="1"/>
</dbReference>
<dbReference type="SUPFAM" id="SSF52047">
    <property type="entry name" value="RNI-like"/>
    <property type="match status" value="1"/>
</dbReference>
<evidence type="ECO:0000313" key="4">
    <source>
        <dbReference type="Proteomes" id="UP001372338"/>
    </source>
</evidence>
<dbReference type="PANTHER" id="PTHR16134">
    <property type="entry name" value="F-BOX/TPR REPEAT PROTEIN POF3"/>
    <property type="match status" value="1"/>
</dbReference>
<feature type="region of interest" description="Disordered" evidence="1">
    <location>
        <begin position="1"/>
        <end position="28"/>
    </location>
</feature>
<evidence type="ECO:0000256" key="1">
    <source>
        <dbReference type="SAM" id="MobiDB-lite"/>
    </source>
</evidence>
<protein>
    <recommendedName>
        <fullName evidence="2">F-box domain-containing protein</fullName>
    </recommendedName>
</protein>
<evidence type="ECO:0000259" key="2">
    <source>
        <dbReference type="Pfam" id="PF12937"/>
    </source>
</evidence>
<dbReference type="InterPro" id="IPR036047">
    <property type="entry name" value="F-box-like_dom_sf"/>
</dbReference>
<dbReference type="AlphaFoldDB" id="A0AAN9HN67"/>
<dbReference type="Proteomes" id="UP001372338">
    <property type="component" value="Unassembled WGS sequence"/>
</dbReference>
<dbReference type="EMBL" id="JAYWIO010000008">
    <property type="protein sequence ID" value="KAK7242999.1"/>
    <property type="molecule type" value="Genomic_DNA"/>
</dbReference>
<proteinExistence type="predicted"/>